<dbReference type="Gene3D" id="3.30.429.10">
    <property type="entry name" value="Macrophage Migration Inhibitory Factor"/>
    <property type="match status" value="1"/>
</dbReference>
<reference evidence="1 2" key="1">
    <citation type="journal article" date="2014" name="Genome Announc.">
        <title>Complete Genome Sequence of Spiroplasma apis B31T (ATCC 33834), a Bacterium Associated with May Disease of Honeybees (Apis mellifera).</title>
        <authorList>
            <person name="Ku C."/>
            <person name="Lo W.S."/>
            <person name="Chen L.L."/>
            <person name="Kuo C.H."/>
        </authorList>
    </citation>
    <scope>NUCLEOTIDE SEQUENCE [LARGE SCALE GENOMIC DNA]</scope>
    <source>
        <strain evidence="1">B31</strain>
    </source>
</reference>
<dbReference type="EMBL" id="CP006682">
    <property type="protein sequence ID" value="AHB35864.1"/>
    <property type="molecule type" value="Genomic_DNA"/>
</dbReference>
<dbReference type="InterPro" id="IPR015017">
    <property type="entry name" value="DUF1904"/>
</dbReference>
<dbReference type="RefSeq" id="WP_023788798.1">
    <property type="nucleotide sequence ID" value="NC_022998.1"/>
</dbReference>
<evidence type="ECO:0000313" key="2">
    <source>
        <dbReference type="Proteomes" id="UP000018550"/>
    </source>
</evidence>
<proteinExistence type="predicted"/>
<dbReference type="OrthoDB" id="389471at2"/>
<evidence type="ECO:0008006" key="3">
    <source>
        <dbReference type="Google" id="ProtNLM"/>
    </source>
</evidence>
<dbReference type="InterPro" id="IPR014347">
    <property type="entry name" value="Tautomerase/MIF_sf"/>
</dbReference>
<sequence>MPIFSFRGVPEEKVREYYNKVDEIGKLINANVKKIVFWFEPYKLIGDSRQENAILVKVDWIGRPLKQELLAKHIQENFSNYSDNIYVQFNEVNNFLYLNGVCVG</sequence>
<protein>
    <recommendedName>
        <fullName evidence="3">DUF1904 family protein</fullName>
    </recommendedName>
</protein>
<dbReference type="KEGG" id="sapi:SAPIS_v1c00170"/>
<organism evidence="1 2">
    <name type="scientific">Spiroplasma apis B31</name>
    <dbReference type="NCBI Taxonomy" id="1276258"/>
    <lineage>
        <taxon>Bacteria</taxon>
        <taxon>Bacillati</taxon>
        <taxon>Mycoplasmatota</taxon>
        <taxon>Mollicutes</taxon>
        <taxon>Entomoplasmatales</taxon>
        <taxon>Spiroplasmataceae</taxon>
        <taxon>Spiroplasma</taxon>
    </lineage>
</organism>
<dbReference type="HOGENOM" id="CLU_176949_0_0_14"/>
<evidence type="ECO:0000313" key="1">
    <source>
        <dbReference type="EMBL" id="AHB35864.1"/>
    </source>
</evidence>
<dbReference type="STRING" id="1276258.SAPIS_v1c00170"/>
<gene>
    <name evidence="1" type="ORF">SAPIS_v1c00170</name>
</gene>
<accession>V5RH47</accession>
<dbReference type="SUPFAM" id="SSF55331">
    <property type="entry name" value="Tautomerase/MIF"/>
    <property type="match status" value="1"/>
</dbReference>
<keyword evidence="2" id="KW-1185">Reference proteome</keyword>
<dbReference type="Proteomes" id="UP000018550">
    <property type="component" value="Chromosome"/>
</dbReference>
<dbReference type="AlphaFoldDB" id="V5RH47"/>
<name>V5RH47_SPIAP</name>
<dbReference type="Pfam" id="PF08921">
    <property type="entry name" value="DUF1904"/>
    <property type="match status" value="1"/>
</dbReference>
<dbReference type="PATRIC" id="fig|1276258.3.peg.17"/>